<keyword evidence="3" id="KW-1185">Reference proteome</keyword>
<dbReference type="Gene3D" id="2.30.180.10">
    <property type="entry name" value="FAS1 domain"/>
    <property type="match status" value="1"/>
</dbReference>
<dbReference type="EMBL" id="BNJQ01000014">
    <property type="protein sequence ID" value="GHP06757.1"/>
    <property type="molecule type" value="Genomic_DNA"/>
</dbReference>
<dbReference type="PANTHER" id="PTHR35711:SF1">
    <property type="entry name" value="ECTODERMAL, ISOFORM F"/>
    <property type="match status" value="1"/>
</dbReference>
<feature type="compositionally biased region" description="Basic and acidic residues" evidence="1">
    <location>
        <begin position="15"/>
        <end position="27"/>
    </location>
</feature>
<evidence type="ECO:0000313" key="3">
    <source>
        <dbReference type="Proteomes" id="UP000660262"/>
    </source>
</evidence>
<evidence type="ECO:0000256" key="1">
    <source>
        <dbReference type="SAM" id="MobiDB-lite"/>
    </source>
</evidence>
<comment type="caution">
    <text evidence="2">The sequence shown here is derived from an EMBL/GenBank/DDBJ whole genome shotgun (WGS) entry which is preliminary data.</text>
</comment>
<feature type="compositionally biased region" description="Basic and acidic residues" evidence="1">
    <location>
        <begin position="225"/>
        <end position="248"/>
    </location>
</feature>
<reference evidence="2" key="1">
    <citation type="submission" date="2020-10" db="EMBL/GenBank/DDBJ databases">
        <title>Unveiling of a novel bifunctional photoreceptor, Dualchrome1, isolated from a cosmopolitan green alga.</title>
        <authorList>
            <person name="Suzuki S."/>
            <person name="Kawachi M."/>
        </authorList>
    </citation>
    <scope>NUCLEOTIDE SEQUENCE</scope>
    <source>
        <strain evidence="2">NIES 2893</strain>
    </source>
</reference>
<name>A0A830HP12_9CHLO</name>
<feature type="compositionally biased region" description="Acidic residues" evidence="1">
    <location>
        <begin position="696"/>
        <end position="719"/>
    </location>
</feature>
<feature type="compositionally biased region" description="Basic and acidic residues" evidence="1">
    <location>
        <begin position="151"/>
        <end position="170"/>
    </location>
</feature>
<sequence>MVPSTRSAMLAHMLRGSETDDEKKPSDAEEDGATTSDGAGDDDDKSSDKDGKQSGPFGRNPFGRDDAADDETEKKPSDDNPVNTKPEEDGATSDGAGDDGETEKKPSDDNPVNTKPEEDGATTSDGAGDDDDKSSDKDGKQTGPFGRNPFGRRDRRDDDETENGEKKPSSDDDPVNTKPEEDAASDGDNDKPSDKDGKESDRFDRRFPFSRDRRDDKEDDNNLDLLDRLIDKSKDDDTKPNDLDKDGDGTILDRLPPPKIPELGKDKDKKDKKKDKKDKDTWSRRRFWDQQWNVKETTTWRRNKRWNNRWNNNRYDYYYRPVVVLPPAVVVSGPPVYVARPPVVVVDIAQLVWASWVTYAAASSYRWLTSVVWPSWYSVNSQILLEATQKYNQGQLAQTGTTYYSANEYAPAKPPSAQQPSIIDEIATIGGGIDAAAAPSPPPITIDNDVQAAGVGDASSPTTTTTVGGIDATLYAYWNSNSSTYETECSGGYAICTPVAYDPDSATYYALDDETQQQEEEDGELLEATTPQRFTYYDADSANYTYDKCAACVPVVYDPLTSRYHVTGVTSTEAAPPQEDLIDAFVTAMGEVVNNEPEPELLADGDDTEEVVVVEASNGSGTKVPSIVGLEGLSDEFLAVVKPYLDRDLFYDVDRQSYSTIGCDSCLRVQYDVVTGEFIVYDGQFGLLPQLAPAPETDDLEEDDLEEEEEETIEVSSGEEDSPTLIDRYAFLFAATNISSPMSSQSPSTVFAITNDGVSETLSLWYGEEAASNITSLVQSLNSEDLTRLRRRLLHTVVPQSVRLQDVAEATSVTPLCGPPLSLIPGSFFTVGGAGSGATASVVLADVPSGSDGFLNVLTIVPDQDLGVEQVDEWLCTE</sequence>
<dbReference type="PANTHER" id="PTHR35711">
    <property type="entry name" value="EXPRESSED PROTEIN"/>
    <property type="match status" value="1"/>
</dbReference>
<gene>
    <name evidence="2" type="ORF">PPROV_000550100</name>
</gene>
<dbReference type="InterPro" id="IPR036378">
    <property type="entry name" value="FAS1_dom_sf"/>
</dbReference>
<accession>A0A830HP12</accession>
<evidence type="ECO:0000313" key="2">
    <source>
        <dbReference type="EMBL" id="GHP06757.1"/>
    </source>
</evidence>
<proteinExistence type="predicted"/>
<dbReference type="AlphaFoldDB" id="A0A830HP12"/>
<dbReference type="Proteomes" id="UP000660262">
    <property type="component" value="Unassembled WGS sequence"/>
</dbReference>
<organism evidence="2 3">
    <name type="scientific">Pycnococcus provasolii</name>
    <dbReference type="NCBI Taxonomy" id="41880"/>
    <lineage>
        <taxon>Eukaryota</taxon>
        <taxon>Viridiplantae</taxon>
        <taxon>Chlorophyta</taxon>
        <taxon>Pseudoscourfieldiophyceae</taxon>
        <taxon>Pseudoscourfieldiales</taxon>
        <taxon>Pycnococcaceae</taxon>
        <taxon>Pycnococcus</taxon>
    </lineage>
</organism>
<feature type="compositionally biased region" description="Basic and acidic residues" evidence="1">
    <location>
        <begin position="62"/>
        <end position="78"/>
    </location>
</feature>
<feature type="region of interest" description="Disordered" evidence="1">
    <location>
        <begin position="692"/>
        <end position="719"/>
    </location>
</feature>
<feature type="compositionally biased region" description="Basic and acidic residues" evidence="1">
    <location>
        <begin position="188"/>
        <end position="216"/>
    </location>
</feature>
<feature type="region of interest" description="Disordered" evidence="1">
    <location>
        <begin position="1"/>
        <end position="278"/>
    </location>
</feature>
<protein>
    <submittedName>
        <fullName evidence="2">Uncharacterized protein</fullName>
    </submittedName>
</protein>